<accession>A0A3M7R5X3</accession>
<proteinExistence type="predicted"/>
<dbReference type="Proteomes" id="UP000276133">
    <property type="component" value="Unassembled WGS sequence"/>
</dbReference>
<comment type="caution">
    <text evidence="1">The sequence shown here is derived from an EMBL/GenBank/DDBJ whole genome shotgun (WGS) entry which is preliminary data.</text>
</comment>
<dbReference type="EMBL" id="REGN01004194">
    <property type="protein sequence ID" value="RNA18648.1"/>
    <property type="molecule type" value="Genomic_DNA"/>
</dbReference>
<name>A0A3M7R5X3_BRAPC</name>
<keyword evidence="2" id="KW-1185">Reference proteome</keyword>
<organism evidence="1 2">
    <name type="scientific">Brachionus plicatilis</name>
    <name type="common">Marine rotifer</name>
    <name type="synonym">Brachionus muelleri</name>
    <dbReference type="NCBI Taxonomy" id="10195"/>
    <lineage>
        <taxon>Eukaryota</taxon>
        <taxon>Metazoa</taxon>
        <taxon>Spiralia</taxon>
        <taxon>Gnathifera</taxon>
        <taxon>Rotifera</taxon>
        <taxon>Eurotatoria</taxon>
        <taxon>Monogononta</taxon>
        <taxon>Pseudotrocha</taxon>
        <taxon>Ploima</taxon>
        <taxon>Brachionidae</taxon>
        <taxon>Brachionus</taxon>
    </lineage>
</organism>
<protein>
    <submittedName>
        <fullName evidence="1">Gap-Pol poly</fullName>
    </submittedName>
</protein>
<dbReference type="OrthoDB" id="10030726at2759"/>
<dbReference type="AlphaFoldDB" id="A0A3M7R5X3"/>
<gene>
    <name evidence="1" type="ORF">BpHYR1_010259</name>
</gene>
<evidence type="ECO:0000313" key="1">
    <source>
        <dbReference type="EMBL" id="RNA18648.1"/>
    </source>
</evidence>
<reference evidence="1 2" key="1">
    <citation type="journal article" date="2018" name="Sci. Rep.">
        <title>Genomic signatures of local adaptation to the degree of environmental predictability in rotifers.</title>
        <authorList>
            <person name="Franch-Gras L."/>
            <person name="Hahn C."/>
            <person name="Garcia-Roger E.M."/>
            <person name="Carmona M.J."/>
            <person name="Serra M."/>
            <person name="Gomez A."/>
        </authorList>
    </citation>
    <scope>NUCLEOTIDE SEQUENCE [LARGE SCALE GENOMIC DNA]</scope>
    <source>
        <strain evidence="1">HYR1</strain>
    </source>
</reference>
<sequence>MSLSYKIAATNRYIKMEKSKIDFDRRFKKVNYNIGDFVLCDHPKLKKGLSQGIARKFYGPFVVVGKNYNNVDYLIRFASKPKSKIKQVHKNRLKFYFKSGLDNVKIKQESDSKNTIKNVRKKNKHVSNDIVAKHNEVLELPISSSTKKQ</sequence>
<evidence type="ECO:0000313" key="2">
    <source>
        <dbReference type="Proteomes" id="UP000276133"/>
    </source>
</evidence>